<dbReference type="PANTHER" id="PTHR31346">
    <property type="entry name" value="MULTIPLE ORGANELLAR RNA EDITING FACTOR 2, CHLOROPLASTIC-RELATED-RELATED"/>
    <property type="match status" value="1"/>
</dbReference>
<dbReference type="GO" id="GO:0016070">
    <property type="term" value="P:RNA metabolic process"/>
    <property type="evidence" value="ECO:0007669"/>
    <property type="project" value="UniProtKB-ARBA"/>
</dbReference>
<dbReference type="Proteomes" id="UP001630127">
    <property type="component" value="Unassembled WGS sequence"/>
</dbReference>
<dbReference type="InterPro" id="IPR039206">
    <property type="entry name" value="MORF/ORRM1/DAG-like"/>
</dbReference>
<accession>A0ABD2ZP07</accession>
<proteinExistence type="predicted"/>
<feature type="domain" description="MORF/ORRM1/DAG-like MORF" evidence="2">
    <location>
        <begin position="35"/>
        <end position="97"/>
    </location>
</feature>
<evidence type="ECO:0000313" key="4">
    <source>
        <dbReference type="Proteomes" id="UP001630127"/>
    </source>
</evidence>
<name>A0ABD2ZP07_9GENT</name>
<dbReference type="EMBL" id="JBJUIK010000008">
    <property type="protein sequence ID" value="KAL3520601.1"/>
    <property type="molecule type" value="Genomic_DNA"/>
</dbReference>
<gene>
    <name evidence="3" type="ORF">ACH5RR_018750</name>
</gene>
<reference evidence="3 4" key="1">
    <citation type="submission" date="2024-11" db="EMBL/GenBank/DDBJ databases">
        <title>A near-complete genome assembly of Cinchona calisaya.</title>
        <authorList>
            <person name="Lian D.C."/>
            <person name="Zhao X.W."/>
            <person name="Wei L."/>
        </authorList>
    </citation>
    <scope>NUCLEOTIDE SEQUENCE [LARGE SCALE GENOMIC DNA]</scope>
    <source>
        <tissue evidence="3">Nenye</tissue>
    </source>
</reference>
<evidence type="ECO:0000313" key="3">
    <source>
        <dbReference type="EMBL" id="KAL3520601.1"/>
    </source>
</evidence>
<evidence type="ECO:0000259" key="2">
    <source>
        <dbReference type="Pfam" id="PF21864"/>
    </source>
</evidence>
<comment type="caution">
    <text evidence="3">The sequence shown here is derived from an EMBL/GenBank/DDBJ whole genome shotgun (WGS) entry which is preliminary data.</text>
</comment>
<protein>
    <recommendedName>
        <fullName evidence="2">MORF/ORRM1/DAG-like MORF domain-containing protein</fullName>
    </recommendedName>
</protein>
<sequence length="235" mass="25713">MRLAILDSHDFPCWIAMKNASQLHLLVGATRYYVIIDLYIKTLAQVVGCEDSAISRICSVSTIEGFGFGASIFAELAVKLKGVPGVNLIMPDYHIDALKVCNGLSLRVPQLREMILDHTLDIVFLSGTKHCSSYVDIECRKLCFDYMFVVDSVGLAGGDEALIQAAGGGGGGGGGGRWKAVPRHPSLLLVDTTSPFCAFFRLAATLSINVDLHRQCFLWEIESREVLRSWRTIMG</sequence>
<dbReference type="Pfam" id="PF21864">
    <property type="entry name" value="MORF_dom"/>
    <property type="match status" value="1"/>
</dbReference>
<organism evidence="3 4">
    <name type="scientific">Cinchona calisaya</name>
    <dbReference type="NCBI Taxonomy" id="153742"/>
    <lineage>
        <taxon>Eukaryota</taxon>
        <taxon>Viridiplantae</taxon>
        <taxon>Streptophyta</taxon>
        <taxon>Embryophyta</taxon>
        <taxon>Tracheophyta</taxon>
        <taxon>Spermatophyta</taxon>
        <taxon>Magnoliopsida</taxon>
        <taxon>eudicotyledons</taxon>
        <taxon>Gunneridae</taxon>
        <taxon>Pentapetalae</taxon>
        <taxon>asterids</taxon>
        <taxon>lamiids</taxon>
        <taxon>Gentianales</taxon>
        <taxon>Rubiaceae</taxon>
        <taxon>Cinchonoideae</taxon>
        <taxon>Cinchoneae</taxon>
        <taxon>Cinchona</taxon>
    </lineage>
</organism>
<dbReference type="AlphaFoldDB" id="A0ABD2ZP07"/>
<dbReference type="InterPro" id="IPR054059">
    <property type="entry name" value="MORF/ORRM1/DAG-like_MORF"/>
</dbReference>
<evidence type="ECO:0000256" key="1">
    <source>
        <dbReference type="ARBA" id="ARBA00022946"/>
    </source>
</evidence>
<keyword evidence="1" id="KW-0809">Transit peptide</keyword>
<keyword evidence="4" id="KW-1185">Reference proteome</keyword>